<comment type="caution">
    <text evidence="3">The sequence shown here is derived from an EMBL/GenBank/DDBJ whole genome shotgun (WGS) entry which is preliminary data.</text>
</comment>
<name>A0AAJ5F6N6_9DEIO</name>
<dbReference type="Pfam" id="PF13551">
    <property type="entry name" value="HTH_29"/>
    <property type="match status" value="1"/>
</dbReference>
<reference evidence="3 4" key="1">
    <citation type="submission" date="2019-04" db="EMBL/GenBank/DDBJ databases">
        <title>Deinococcus metalilatus MA1002 mutant No.5.</title>
        <authorList>
            <person name="Park W."/>
            <person name="Park C."/>
        </authorList>
    </citation>
    <scope>NUCLEOTIDE SEQUENCE [LARGE SCALE GENOMIC DNA]</scope>
    <source>
        <strain evidence="3 4">MA1002-m5</strain>
    </source>
</reference>
<organism evidence="3 4">
    <name type="scientific">Deinococcus metallilatus</name>
    <dbReference type="NCBI Taxonomy" id="1211322"/>
    <lineage>
        <taxon>Bacteria</taxon>
        <taxon>Thermotogati</taxon>
        <taxon>Deinococcota</taxon>
        <taxon>Deinococci</taxon>
        <taxon>Deinococcales</taxon>
        <taxon>Deinococcaceae</taxon>
        <taxon>Deinococcus</taxon>
    </lineage>
</organism>
<proteinExistence type="predicted"/>
<evidence type="ECO:0000313" key="4">
    <source>
        <dbReference type="Proteomes" id="UP000308000"/>
    </source>
</evidence>
<dbReference type="Proteomes" id="UP000308000">
    <property type="component" value="Unassembled WGS sequence"/>
</dbReference>
<dbReference type="EMBL" id="VBRC01000003">
    <property type="protein sequence ID" value="TLK30076.1"/>
    <property type="molecule type" value="Genomic_DNA"/>
</dbReference>
<evidence type="ECO:0000259" key="2">
    <source>
        <dbReference type="Pfam" id="PF06527"/>
    </source>
</evidence>
<dbReference type="SUPFAM" id="SSF46689">
    <property type="entry name" value="Homeodomain-like"/>
    <property type="match status" value="1"/>
</dbReference>
<accession>A0AAJ5F6N6</accession>
<evidence type="ECO:0000256" key="1">
    <source>
        <dbReference type="SAM" id="MobiDB-lite"/>
    </source>
</evidence>
<dbReference type="InterPro" id="IPR009057">
    <property type="entry name" value="Homeodomain-like_sf"/>
</dbReference>
<gene>
    <name evidence="3" type="ORF">FCS05_05980</name>
</gene>
<feature type="domain" description="TniQ" evidence="2">
    <location>
        <begin position="30"/>
        <end position="169"/>
    </location>
</feature>
<protein>
    <recommendedName>
        <fullName evidence="2">TniQ domain-containing protein</fullName>
    </recommendedName>
</protein>
<sequence length="504" mass="56367">MGRQKRTRRTDPDRTAGRRSEVQGEGGLLPVRPRPFADELFSSWFMRLAHANTQRLPYFSFHMTGHHNFWTRDPDRSLRAEVARALSGATGLPLDTIVALTLRPLVGRVIPTLPPRSQVRWVTPLNKRGYLCERPGLSFCPACLREGLYLRQTWRLSFVGLCQHHGCLLLDACPACDAPYAPQRNDLGHGQDWSVQPEPPFGCCATCGADLRRGDASPGDAPLLALQGWMLQGADTGVLPWPGQGDVPVLEGFDVLHQLLTVALTRGMQVHLTGACGLLGLKQPSARPNRTFEDHILPDRRTLLQHLDFLLQGWPDQFVRTCQAAGLPKSPLVHHLHPVPAWYGAVADRLSRQGGRPPPQLGSLAAHLDLAGLTRERDGAPTPSERRRWTILWHYHQGPEVATVARRLGVSWDLVRRTVTRYNAQGPEGIREVKRGRPSPRKRLLTAEQEEELRLALTTTPMSYAEMADWVEARVGRRPNTTTLWIYRRGVDSHSREGRRATSG</sequence>
<dbReference type="AlphaFoldDB" id="A0AAJ5F6N6"/>
<dbReference type="InterPro" id="IPR009492">
    <property type="entry name" value="TniQ"/>
</dbReference>
<feature type="region of interest" description="Disordered" evidence="1">
    <location>
        <begin position="1"/>
        <end position="29"/>
    </location>
</feature>
<dbReference type="Pfam" id="PF06527">
    <property type="entry name" value="TniQ"/>
    <property type="match status" value="1"/>
</dbReference>
<feature type="compositionally biased region" description="Basic and acidic residues" evidence="1">
    <location>
        <begin position="9"/>
        <end position="22"/>
    </location>
</feature>
<evidence type="ECO:0000313" key="3">
    <source>
        <dbReference type="EMBL" id="TLK30076.1"/>
    </source>
</evidence>